<accession>A0AAD5KIC0</accession>
<organism evidence="4 5">
    <name type="scientific">Daphnia sinensis</name>
    <dbReference type="NCBI Taxonomy" id="1820382"/>
    <lineage>
        <taxon>Eukaryota</taxon>
        <taxon>Metazoa</taxon>
        <taxon>Ecdysozoa</taxon>
        <taxon>Arthropoda</taxon>
        <taxon>Crustacea</taxon>
        <taxon>Branchiopoda</taxon>
        <taxon>Diplostraca</taxon>
        <taxon>Cladocera</taxon>
        <taxon>Anomopoda</taxon>
        <taxon>Daphniidae</taxon>
        <taxon>Daphnia</taxon>
        <taxon>Daphnia similis group</taxon>
    </lineage>
</organism>
<keyword evidence="1 2" id="KW-0193">Cuticle</keyword>
<dbReference type="PROSITE" id="PS51155">
    <property type="entry name" value="CHIT_BIND_RR_2"/>
    <property type="match status" value="1"/>
</dbReference>
<reference evidence="4 5" key="1">
    <citation type="submission" date="2022-05" db="EMBL/GenBank/DDBJ databases">
        <title>A multi-omics perspective on studying reproductive biology in Daphnia sinensis.</title>
        <authorList>
            <person name="Jia J."/>
        </authorList>
    </citation>
    <scope>NUCLEOTIDE SEQUENCE [LARGE SCALE GENOMIC DNA]</scope>
    <source>
        <strain evidence="4 5">WSL</strain>
    </source>
</reference>
<dbReference type="GO" id="GO:0005615">
    <property type="term" value="C:extracellular space"/>
    <property type="evidence" value="ECO:0007669"/>
    <property type="project" value="TreeGrafter"/>
</dbReference>
<proteinExistence type="predicted"/>
<name>A0AAD5KIC0_9CRUS</name>
<gene>
    <name evidence="4" type="ORF">GHT06_020851</name>
</gene>
<protein>
    <recommendedName>
        <fullName evidence="6">Cuticle protein</fullName>
    </recommendedName>
</protein>
<feature type="signal peptide" evidence="3">
    <location>
        <begin position="1"/>
        <end position="15"/>
    </location>
</feature>
<dbReference type="PANTHER" id="PTHR12236">
    <property type="entry name" value="STRUCTURAL CONTITUENT OF CUTICLE"/>
    <property type="match status" value="1"/>
</dbReference>
<dbReference type="Proteomes" id="UP000820818">
    <property type="component" value="Linkage Group LG9"/>
</dbReference>
<evidence type="ECO:0000256" key="2">
    <source>
        <dbReference type="PROSITE-ProRule" id="PRU00497"/>
    </source>
</evidence>
<dbReference type="InterPro" id="IPR051217">
    <property type="entry name" value="Insect_Cuticle_Struc_Prot"/>
</dbReference>
<dbReference type="PANTHER" id="PTHR12236:SF79">
    <property type="entry name" value="CUTICULAR PROTEIN 50CB-RELATED"/>
    <property type="match status" value="1"/>
</dbReference>
<dbReference type="EMBL" id="WJBH02000009">
    <property type="protein sequence ID" value="KAI9552966.1"/>
    <property type="molecule type" value="Genomic_DNA"/>
</dbReference>
<evidence type="ECO:0000256" key="3">
    <source>
        <dbReference type="SAM" id="SignalP"/>
    </source>
</evidence>
<dbReference type="Pfam" id="PF00379">
    <property type="entry name" value="Chitin_bind_4"/>
    <property type="match status" value="1"/>
</dbReference>
<evidence type="ECO:0000313" key="5">
    <source>
        <dbReference type="Proteomes" id="UP000820818"/>
    </source>
</evidence>
<keyword evidence="3" id="KW-0732">Signal</keyword>
<evidence type="ECO:0000256" key="1">
    <source>
        <dbReference type="ARBA" id="ARBA00022460"/>
    </source>
</evidence>
<sequence>MKVVVLAVFFCVASAQSVYYPEPTYETEHRAQPYSFSWEVNDAPSYNSFAHSESSDGKVVSGSYRVVLPDGRTQIVTYKDDSYGYVADVKYEGEAKYPESRPSYSALAYKAPTPAYPAPIAQTYQAPTTPAYEALAPIYRAPAPGYVATTPSYKSPTPVYKAPTPVYKAPVVPSYKPVLSKPYEAQPSPSYKIPEYIVPSYRPPTTVAQVYTTSTTPSPPVYSSPAPIPLLYRTAAKQRTY</sequence>
<dbReference type="InterPro" id="IPR000618">
    <property type="entry name" value="Insect_cuticle"/>
</dbReference>
<evidence type="ECO:0000313" key="4">
    <source>
        <dbReference type="EMBL" id="KAI9552966.1"/>
    </source>
</evidence>
<feature type="chain" id="PRO_5042017084" description="Cuticle protein" evidence="3">
    <location>
        <begin position="16"/>
        <end position="241"/>
    </location>
</feature>
<dbReference type="AlphaFoldDB" id="A0AAD5KIC0"/>
<dbReference type="GO" id="GO:0042302">
    <property type="term" value="F:structural constituent of cuticle"/>
    <property type="evidence" value="ECO:0007669"/>
    <property type="project" value="UniProtKB-UniRule"/>
</dbReference>
<evidence type="ECO:0008006" key="6">
    <source>
        <dbReference type="Google" id="ProtNLM"/>
    </source>
</evidence>
<keyword evidence="5" id="KW-1185">Reference proteome</keyword>
<dbReference type="GO" id="GO:0031012">
    <property type="term" value="C:extracellular matrix"/>
    <property type="evidence" value="ECO:0007669"/>
    <property type="project" value="TreeGrafter"/>
</dbReference>
<comment type="caution">
    <text evidence="4">The sequence shown here is derived from an EMBL/GenBank/DDBJ whole genome shotgun (WGS) entry which is preliminary data.</text>
</comment>